<proteinExistence type="predicted"/>
<reference evidence="2 3" key="1">
    <citation type="journal article" date="2015" name="Nature">
        <title>rRNA introns, odd ribosomes, and small enigmatic genomes across a large radiation of phyla.</title>
        <authorList>
            <person name="Brown C.T."/>
            <person name="Hug L.A."/>
            <person name="Thomas B.C."/>
            <person name="Sharon I."/>
            <person name="Castelle C.J."/>
            <person name="Singh A."/>
            <person name="Wilkins M.J."/>
            <person name="Williams K.H."/>
            <person name="Banfield J.F."/>
        </authorList>
    </citation>
    <scope>NUCLEOTIDE SEQUENCE [LARGE SCALE GENOMIC DNA]</scope>
</reference>
<protein>
    <submittedName>
        <fullName evidence="2">YHS domain protein</fullName>
    </submittedName>
</protein>
<evidence type="ECO:0000313" key="2">
    <source>
        <dbReference type="EMBL" id="KKU09898.1"/>
    </source>
</evidence>
<gene>
    <name evidence="2" type="ORF">UX13_C0026G0014</name>
</gene>
<name>A0A0G1PWR5_9BACT</name>
<dbReference type="AlphaFoldDB" id="A0A0G1PWR5"/>
<organism evidence="2 3">
    <name type="scientific">Candidatus Woesebacteria bacterium GW2011_GWB1_45_5</name>
    <dbReference type="NCBI Taxonomy" id="1618581"/>
    <lineage>
        <taxon>Bacteria</taxon>
        <taxon>Candidatus Woeseibacteriota</taxon>
    </lineage>
</organism>
<dbReference type="InterPro" id="IPR007029">
    <property type="entry name" value="YHS_dom"/>
</dbReference>
<sequence length="58" mass="6683">MDNEELVKDPVCGMVKPVSQMQATTTYKGETYFFCTQMDKQAFDAHPEHWAPKEGEKK</sequence>
<dbReference type="Pfam" id="PF04945">
    <property type="entry name" value="YHS"/>
    <property type="match status" value="1"/>
</dbReference>
<dbReference type="InterPro" id="IPR012348">
    <property type="entry name" value="RNR-like"/>
</dbReference>
<evidence type="ECO:0000313" key="3">
    <source>
        <dbReference type="Proteomes" id="UP000034329"/>
    </source>
</evidence>
<dbReference type="InterPro" id="IPR009078">
    <property type="entry name" value="Ferritin-like_SF"/>
</dbReference>
<dbReference type="SUPFAM" id="SSF47240">
    <property type="entry name" value="Ferritin-like"/>
    <property type="match status" value="1"/>
</dbReference>
<dbReference type="GO" id="GO:0016491">
    <property type="term" value="F:oxidoreductase activity"/>
    <property type="evidence" value="ECO:0007669"/>
    <property type="project" value="InterPro"/>
</dbReference>
<comment type="caution">
    <text evidence="2">The sequence shown here is derived from an EMBL/GenBank/DDBJ whole genome shotgun (WGS) entry which is preliminary data.</text>
</comment>
<accession>A0A0G1PWR5</accession>
<feature type="domain" description="YHS" evidence="1">
    <location>
        <begin position="7"/>
        <end position="53"/>
    </location>
</feature>
<dbReference type="Proteomes" id="UP000034329">
    <property type="component" value="Unassembled WGS sequence"/>
</dbReference>
<dbReference type="Gene3D" id="1.10.620.20">
    <property type="entry name" value="Ribonucleotide Reductase, subunit A"/>
    <property type="match status" value="1"/>
</dbReference>
<dbReference type="EMBL" id="LCLA01000026">
    <property type="protein sequence ID" value="KKU09898.1"/>
    <property type="molecule type" value="Genomic_DNA"/>
</dbReference>
<evidence type="ECO:0000259" key="1">
    <source>
        <dbReference type="Pfam" id="PF04945"/>
    </source>
</evidence>